<protein>
    <submittedName>
        <fullName evidence="2">Uncharacterized protein</fullName>
    </submittedName>
</protein>
<feature type="compositionally biased region" description="Basic residues" evidence="1">
    <location>
        <begin position="31"/>
        <end position="41"/>
    </location>
</feature>
<feature type="compositionally biased region" description="Low complexity" evidence="1">
    <location>
        <begin position="129"/>
        <end position="143"/>
    </location>
</feature>
<accession>A0A9Q0KES2</accession>
<comment type="caution">
    <text evidence="2">The sequence shown here is derived from an EMBL/GenBank/DDBJ whole genome shotgun (WGS) entry which is preliminary data.</text>
</comment>
<gene>
    <name evidence="2" type="ORF">NE237_015989</name>
</gene>
<name>A0A9Q0KES2_9MAGN</name>
<sequence length="163" mass="18410">MTKVKETPSQIPEKQEVRDQKVSGEEEFEKPKRKNRRRVRKMTSVESGRGKSRVFLEPTEEGMSSFQNLNPIPQDKSLPSEPVLHAPPSMPQSCPHATPIPTYLNPFDPIANLSESDPDYPKWLPPDRQQSASKKQLASSIIKPIKSRENLPLPPSSHLPLNL</sequence>
<dbReference type="AlphaFoldDB" id="A0A9Q0KES2"/>
<dbReference type="Proteomes" id="UP001141806">
    <property type="component" value="Unassembled WGS sequence"/>
</dbReference>
<dbReference type="EMBL" id="JAMYWD010000006">
    <property type="protein sequence ID" value="KAJ4969288.1"/>
    <property type="molecule type" value="Genomic_DNA"/>
</dbReference>
<evidence type="ECO:0000256" key="1">
    <source>
        <dbReference type="SAM" id="MobiDB-lite"/>
    </source>
</evidence>
<feature type="compositionally biased region" description="Polar residues" evidence="1">
    <location>
        <begin position="62"/>
        <end position="71"/>
    </location>
</feature>
<proteinExistence type="predicted"/>
<organism evidence="2 3">
    <name type="scientific">Protea cynaroides</name>
    <dbReference type="NCBI Taxonomy" id="273540"/>
    <lineage>
        <taxon>Eukaryota</taxon>
        <taxon>Viridiplantae</taxon>
        <taxon>Streptophyta</taxon>
        <taxon>Embryophyta</taxon>
        <taxon>Tracheophyta</taxon>
        <taxon>Spermatophyta</taxon>
        <taxon>Magnoliopsida</taxon>
        <taxon>Proteales</taxon>
        <taxon>Proteaceae</taxon>
        <taxon>Protea</taxon>
    </lineage>
</organism>
<evidence type="ECO:0000313" key="2">
    <source>
        <dbReference type="EMBL" id="KAJ4969288.1"/>
    </source>
</evidence>
<reference evidence="2" key="1">
    <citation type="journal article" date="2023" name="Plant J.">
        <title>The genome of the king protea, Protea cynaroides.</title>
        <authorList>
            <person name="Chang J."/>
            <person name="Duong T.A."/>
            <person name="Schoeman C."/>
            <person name="Ma X."/>
            <person name="Roodt D."/>
            <person name="Barker N."/>
            <person name="Li Z."/>
            <person name="Van de Peer Y."/>
            <person name="Mizrachi E."/>
        </authorList>
    </citation>
    <scope>NUCLEOTIDE SEQUENCE</scope>
    <source>
        <tissue evidence="2">Young leaves</tissue>
    </source>
</reference>
<keyword evidence="3" id="KW-1185">Reference proteome</keyword>
<evidence type="ECO:0000313" key="3">
    <source>
        <dbReference type="Proteomes" id="UP001141806"/>
    </source>
</evidence>
<feature type="compositionally biased region" description="Basic and acidic residues" evidence="1">
    <location>
        <begin position="13"/>
        <end position="24"/>
    </location>
</feature>
<feature type="region of interest" description="Disordered" evidence="1">
    <location>
        <begin position="1"/>
        <end position="163"/>
    </location>
</feature>